<reference evidence="1" key="2">
    <citation type="journal article" date="2015" name="Fish Shellfish Immunol.">
        <title>Early steps in the European eel (Anguilla anguilla)-Vibrio vulnificus interaction in the gills: Role of the RtxA13 toxin.</title>
        <authorList>
            <person name="Callol A."/>
            <person name="Pajuelo D."/>
            <person name="Ebbesson L."/>
            <person name="Teles M."/>
            <person name="MacKenzie S."/>
            <person name="Amaro C."/>
        </authorList>
    </citation>
    <scope>NUCLEOTIDE SEQUENCE</scope>
</reference>
<organism evidence="1">
    <name type="scientific">Anguilla anguilla</name>
    <name type="common">European freshwater eel</name>
    <name type="synonym">Muraena anguilla</name>
    <dbReference type="NCBI Taxonomy" id="7936"/>
    <lineage>
        <taxon>Eukaryota</taxon>
        <taxon>Metazoa</taxon>
        <taxon>Chordata</taxon>
        <taxon>Craniata</taxon>
        <taxon>Vertebrata</taxon>
        <taxon>Euteleostomi</taxon>
        <taxon>Actinopterygii</taxon>
        <taxon>Neopterygii</taxon>
        <taxon>Teleostei</taxon>
        <taxon>Anguilliformes</taxon>
        <taxon>Anguillidae</taxon>
        <taxon>Anguilla</taxon>
    </lineage>
</organism>
<reference evidence="1" key="1">
    <citation type="submission" date="2014-11" db="EMBL/GenBank/DDBJ databases">
        <authorList>
            <person name="Amaro Gonzalez C."/>
        </authorList>
    </citation>
    <scope>NUCLEOTIDE SEQUENCE</scope>
</reference>
<sequence length="40" mass="4944">MCFFLHRYEPQVVEQFAWLFLVPQTFIRRQSQGQRAIRCL</sequence>
<dbReference type="EMBL" id="GBXM01076559">
    <property type="protein sequence ID" value="JAH32018.1"/>
    <property type="molecule type" value="Transcribed_RNA"/>
</dbReference>
<dbReference type="AlphaFoldDB" id="A0A0E9RUR8"/>
<proteinExistence type="predicted"/>
<name>A0A0E9RUR8_ANGAN</name>
<evidence type="ECO:0000313" key="1">
    <source>
        <dbReference type="EMBL" id="JAH32018.1"/>
    </source>
</evidence>
<protein>
    <submittedName>
        <fullName evidence="1">Uncharacterized protein</fullName>
    </submittedName>
</protein>
<accession>A0A0E9RUR8</accession>